<accession>A0A1I7TTV0</accession>
<evidence type="ECO:0000256" key="1">
    <source>
        <dbReference type="SAM" id="MobiDB-lite"/>
    </source>
</evidence>
<sequence>MSSIPKSSSSSADDSVQNYLPEPALSFPDNNTGSDVLQTIDQFLSNSQFPICGSTIVILLKRYPNDTDVTDSVAKLKKLHIYLSLTVSLMPSGEPRSSIMYDIATQTNGYCSFAMDSEFREVAIDAPLYLYPYLTYSVNPKVLKSGSLILDPMVLPLNTSVHIILAVQDHGPLDSLVKFKLSWDGPNCTPSTPTSLLFAYSNDLDPNIVSTVWKSISSYQISPIFYWLANIRFDLAKPEPIFYHSEIGDVTSSVESHLPNRTLRISSSNIGSDVFKILDTFLSNQKVPVCGSKILILLKRYPEETDISDLVKKLRNQHATVTFLASYDSIGSFRPQNIYDLATKTNGFAAFDNDTNFESIIFDIPTFYNPFLIYATNPDVTGWHTLDLPSMEVPADSNYWFSMTMTGYDKTDNLESINLRWDNNMTHQSATLFWSRGDTNGYASGNHLGQKDQLNQSSYYMTLSYIYEDAKWRTLQIRVYTDK</sequence>
<dbReference type="AlphaFoldDB" id="A0A1I7TTV0"/>
<protein>
    <submittedName>
        <fullName evidence="4">CUB_2 domain-containing protein</fullName>
    </submittedName>
</protein>
<dbReference type="Proteomes" id="UP000095282">
    <property type="component" value="Unplaced"/>
</dbReference>
<evidence type="ECO:0000313" key="4">
    <source>
        <dbReference type="WBParaSite" id="Csp11.Scaffold629.g11721.t3"/>
    </source>
</evidence>
<feature type="domain" description="DUF7154" evidence="2">
    <location>
        <begin position="138"/>
        <end position="200"/>
    </location>
</feature>
<keyword evidence="3" id="KW-1185">Reference proteome</keyword>
<feature type="region of interest" description="Disordered" evidence="1">
    <location>
        <begin position="1"/>
        <end position="24"/>
    </location>
</feature>
<dbReference type="STRING" id="1561998.A0A1I7TTV0"/>
<reference evidence="4" key="1">
    <citation type="submission" date="2016-11" db="UniProtKB">
        <authorList>
            <consortium name="WormBaseParasite"/>
        </authorList>
    </citation>
    <scope>IDENTIFICATION</scope>
</reference>
<dbReference type="PANTHER" id="PTHR23062">
    <property type="entry name" value="HYPOTHETICAL PROTEIN C.ELEGANS"/>
    <property type="match status" value="1"/>
</dbReference>
<dbReference type="GO" id="GO:0045087">
    <property type="term" value="P:innate immune response"/>
    <property type="evidence" value="ECO:0007669"/>
    <property type="project" value="TreeGrafter"/>
</dbReference>
<dbReference type="Pfam" id="PF23673">
    <property type="entry name" value="DUF7154"/>
    <property type="match status" value="2"/>
</dbReference>
<feature type="compositionally biased region" description="Low complexity" evidence="1">
    <location>
        <begin position="1"/>
        <end position="15"/>
    </location>
</feature>
<organism evidence="3 4">
    <name type="scientific">Caenorhabditis tropicalis</name>
    <dbReference type="NCBI Taxonomy" id="1561998"/>
    <lineage>
        <taxon>Eukaryota</taxon>
        <taxon>Metazoa</taxon>
        <taxon>Ecdysozoa</taxon>
        <taxon>Nematoda</taxon>
        <taxon>Chromadorea</taxon>
        <taxon>Rhabditida</taxon>
        <taxon>Rhabditina</taxon>
        <taxon>Rhabditomorpha</taxon>
        <taxon>Rhabditoidea</taxon>
        <taxon>Rhabditidae</taxon>
        <taxon>Peloderinae</taxon>
        <taxon>Caenorhabditis</taxon>
    </lineage>
</organism>
<proteinExistence type="predicted"/>
<name>A0A1I7TTV0_9PELO</name>
<dbReference type="PANTHER" id="PTHR23062:SF3">
    <property type="entry name" value="ANF_RECEPTOR DOMAIN-CONTAINING PROTEIN-RELATED"/>
    <property type="match status" value="1"/>
</dbReference>
<evidence type="ECO:0000313" key="3">
    <source>
        <dbReference type="Proteomes" id="UP000095282"/>
    </source>
</evidence>
<dbReference type="WBParaSite" id="Csp11.Scaffold629.g11721.t3">
    <property type="protein sequence ID" value="Csp11.Scaffold629.g11721.t3"/>
    <property type="gene ID" value="Csp11.Scaffold629.g11721"/>
</dbReference>
<feature type="domain" description="DUF7154" evidence="2">
    <location>
        <begin position="376"/>
        <end position="481"/>
    </location>
</feature>
<evidence type="ECO:0000259" key="2">
    <source>
        <dbReference type="Pfam" id="PF23673"/>
    </source>
</evidence>
<dbReference type="InterPro" id="IPR055578">
    <property type="entry name" value="DUF7154"/>
</dbReference>